<dbReference type="OMA" id="VNYIHIG"/>
<dbReference type="InterPro" id="IPR047324">
    <property type="entry name" value="LbH_gamma_CA-like"/>
</dbReference>
<dbReference type="PANTHER" id="PTHR13061:SF60">
    <property type="entry name" value="BACTERIAL TRANSFERASE HEXAPEPTIDE REPEAT-CONTAINING PROTEIN"/>
    <property type="match status" value="1"/>
</dbReference>
<dbReference type="RefSeq" id="XP_642128.1">
    <property type="nucleotide sequence ID" value="XM_637036.1"/>
</dbReference>
<comment type="caution">
    <text evidence="1">The sequence shown here is derived from an EMBL/GenBank/DDBJ whole genome shotgun (WGS) entry which is preliminary data.</text>
</comment>
<dbReference type="SMR" id="Q54YS4"/>
<gene>
    <name evidence="1" type="ORF">DDB_G0278597</name>
</gene>
<dbReference type="InParanoid" id="Q54YS4"/>
<dbReference type="eggNOG" id="ENOG502QTES">
    <property type="taxonomic scope" value="Eukaryota"/>
</dbReference>
<dbReference type="GeneID" id="8621337"/>
<name>Q54YS4_DICDI</name>
<keyword evidence="1" id="KW-0808">Transferase</keyword>
<dbReference type="InterPro" id="IPR050484">
    <property type="entry name" value="Transf_Hexapept/Carb_Anhydrase"/>
</dbReference>
<sequence length="276" mass="30541">MIKQLTKLNITKQLANNIGKRQYCSYFENRNNNLPYNTDPIEKVEDSPNTSSKYFDLYNKHKTFVPFFDKNSITTPAITGLYPREGGEFVAPSASIIGNVNLGVGSSVWDNCVIRADVNYIHIGAFTNVQDGTIIREANEPISLDHNGSTIIGDQVTIGHSCILEACTVEENCLIGMGSILEPESYVEANSILGSNSILTKGSRIKSGELWVGKPAKFVRNLTENEKIDISNSAHSYMLNAEKAFESFGLDKDSFIYIDAQQQGIQVGWKGSYFSE</sequence>
<dbReference type="PhylomeDB" id="Q54YS4"/>
<reference evidence="1 2" key="1">
    <citation type="journal article" date="2005" name="Nature">
        <title>The genome of the social amoeba Dictyostelium discoideum.</title>
        <authorList>
            <consortium name="The Dictyostelium discoideum Sequencing Consortium"/>
            <person name="Eichinger L."/>
            <person name="Pachebat J.A."/>
            <person name="Glockner G."/>
            <person name="Rajandream M.A."/>
            <person name="Sucgang R."/>
            <person name="Berriman M."/>
            <person name="Song J."/>
            <person name="Olsen R."/>
            <person name="Szafranski K."/>
            <person name="Xu Q."/>
            <person name="Tunggal B."/>
            <person name="Kummerfeld S."/>
            <person name="Madera M."/>
            <person name="Konfortov B.A."/>
            <person name="Rivero F."/>
            <person name="Bankier A.T."/>
            <person name="Lehmann R."/>
            <person name="Hamlin N."/>
            <person name="Davies R."/>
            <person name="Gaudet P."/>
            <person name="Fey P."/>
            <person name="Pilcher K."/>
            <person name="Chen G."/>
            <person name="Saunders D."/>
            <person name="Sodergren E."/>
            <person name="Davis P."/>
            <person name="Kerhornou A."/>
            <person name="Nie X."/>
            <person name="Hall N."/>
            <person name="Anjard C."/>
            <person name="Hemphill L."/>
            <person name="Bason N."/>
            <person name="Farbrother P."/>
            <person name="Desany B."/>
            <person name="Just E."/>
            <person name="Morio T."/>
            <person name="Rost R."/>
            <person name="Churcher C."/>
            <person name="Cooper J."/>
            <person name="Haydock S."/>
            <person name="van Driessche N."/>
            <person name="Cronin A."/>
            <person name="Goodhead I."/>
            <person name="Muzny D."/>
            <person name="Mourier T."/>
            <person name="Pain A."/>
            <person name="Lu M."/>
            <person name="Harper D."/>
            <person name="Lindsay R."/>
            <person name="Hauser H."/>
            <person name="James K."/>
            <person name="Quiles M."/>
            <person name="Madan Babu M."/>
            <person name="Saito T."/>
            <person name="Buchrieser C."/>
            <person name="Wardroper A."/>
            <person name="Felder M."/>
            <person name="Thangavelu M."/>
            <person name="Johnson D."/>
            <person name="Knights A."/>
            <person name="Loulseged H."/>
            <person name="Mungall K."/>
            <person name="Oliver K."/>
            <person name="Price C."/>
            <person name="Quail M.A."/>
            <person name="Urushihara H."/>
            <person name="Hernandez J."/>
            <person name="Rabbinowitsch E."/>
            <person name="Steffen D."/>
            <person name="Sanders M."/>
            <person name="Ma J."/>
            <person name="Kohara Y."/>
            <person name="Sharp S."/>
            <person name="Simmonds M."/>
            <person name="Spiegler S."/>
            <person name="Tivey A."/>
            <person name="Sugano S."/>
            <person name="White B."/>
            <person name="Walker D."/>
            <person name="Woodward J."/>
            <person name="Winckler T."/>
            <person name="Tanaka Y."/>
            <person name="Shaulsky G."/>
            <person name="Schleicher M."/>
            <person name="Weinstock G."/>
            <person name="Rosenthal A."/>
            <person name="Cox E.C."/>
            <person name="Chisholm R.L."/>
            <person name="Gibbs R."/>
            <person name="Loomis W.F."/>
            <person name="Platzer M."/>
            <person name="Kay R.R."/>
            <person name="Williams J."/>
            <person name="Dear P.H."/>
            <person name="Noegel A.A."/>
            <person name="Barrell B."/>
            <person name="Kuspa A."/>
        </authorList>
    </citation>
    <scope>NUCLEOTIDE SEQUENCE [LARGE SCALE GENOMIC DNA]</scope>
    <source>
        <strain evidence="1 2">AX4</strain>
    </source>
</reference>
<organism evidence="1 2">
    <name type="scientific">Dictyostelium discoideum</name>
    <name type="common">Social amoeba</name>
    <dbReference type="NCBI Taxonomy" id="44689"/>
    <lineage>
        <taxon>Eukaryota</taxon>
        <taxon>Amoebozoa</taxon>
        <taxon>Evosea</taxon>
        <taxon>Eumycetozoa</taxon>
        <taxon>Dictyostelia</taxon>
        <taxon>Dictyosteliales</taxon>
        <taxon>Dictyosteliaceae</taxon>
        <taxon>Dictyostelium</taxon>
    </lineage>
</organism>
<accession>Q54YS4</accession>
<dbReference type="KEGG" id="ddi:DDB_G0278597"/>
<dbReference type="PANTHER" id="PTHR13061">
    <property type="entry name" value="DYNACTIN SUBUNIT P25"/>
    <property type="match status" value="1"/>
</dbReference>
<dbReference type="STRING" id="44689.Q54YS4"/>
<dbReference type="dictyBase" id="DDB_G0278597"/>
<dbReference type="Gene3D" id="2.160.10.10">
    <property type="entry name" value="Hexapeptide repeat proteins"/>
    <property type="match status" value="1"/>
</dbReference>
<dbReference type="AlphaFoldDB" id="Q54YS4"/>
<dbReference type="CDD" id="cd04645">
    <property type="entry name" value="LbH_gamma_CA_like"/>
    <property type="match status" value="1"/>
</dbReference>
<dbReference type="EMBL" id="AAFI02000023">
    <property type="protein sequence ID" value="EAL68471.1"/>
    <property type="molecule type" value="Genomic_DNA"/>
</dbReference>
<protein>
    <submittedName>
        <fullName evidence="1">Bacterial transferase hexapeptide repeat-containing protein</fullName>
    </submittedName>
</protein>
<dbReference type="SUPFAM" id="SSF51161">
    <property type="entry name" value="Trimeric LpxA-like enzymes"/>
    <property type="match status" value="1"/>
</dbReference>
<dbReference type="HOGENOM" id="CLU_1009821_0_0_1"/>
<dbReference type="PaxDb" id="44689-DDB0304452"/>
<evidence type="ECO:0000313" key="2">
    <source>
        <dbReference type="Proteomes" id="UP000002195"/>
    </source>
</evidence>
<proteinExistence type="predicted"/>
<dbReference type="GO" id="GO:0031966">
    <property type="term" value="C:mitochondrial membrane"/>
    <property type="evidence" value="ECO:0000318"/>
    <property type="project" value="GO_Central"/>
</dbReference>
<dbReference type="InterPro" id="IPR011004">
    <property type="entry name" value="Trimer_LpxA-like_sf"/>
</dbReference>
<dbReference type="Proteomes" id="UP000002195">
    <property type="component" value="Unassembled WGS sequence"/>
</dbReference>
<evidence type="ECO:0000313" key="1">
    <source>
        <dbReference type="EMBL" id="EAL68471.1"/>
    </source>
</evidence>
<dbReference type="GO" id="GO:0045271">
    <property type="term" value="C:respiratory chain complex I"/>
    <property type="evidence" value="ECO:0000318"/>
    <property type="project" value="GO_Central"/>
</dbReference>
<keyword evidence="2" id="KW-1185">Reference proteome</keyword>
<dbReference type="GO" id="GO:0016740">
    <property type="term" value="F:transferase activity"/>
    <property type="evidence" value="ECO:0007669"/>
    <property type="project" value="UniProtKB-KW"/>
</dbReference>
<dbReference type="VEuPathDB" id="AmoebaDB:DDB_G0278597"/>